<evidence type="ECO:0000313" key="3">
    <source>
        <dbReference type="Proteomes" id="UP000516304"/>
    </source>
</evidence>
<gene>
    <name evidence="2" type="ORF">TIRI35C_0163</name>
</gene>
<keyword evidence="3" id="KW-1185">Reference proteome</keyword>
<feature type="transmembrane region" description="Helical" evidence="1">
    <location>
        <begin position="38"/>
        <end position="57"/>
    </location>
</feature>
<keyword evidence="1" id="KW-1133">Transmembrane helix</keyword>
<dbReference type="Proteomes" id="UP000516304">
    <property type="component" value="Chromosome TIRI35C"/>
</dbReference>
<organism evidence="2 3">
    <name type="scientific">Thermococcus camini</name>
    <dbReference type="NCBI Taxonomy" id="2016373"/>
    <lineage>
        <taxon>Archaea</taxon>
        <taxon>Methanobacteriati</taxon>
        <taxon>Methanobacteriota</taxon>
        <taxon>Thermococci</taxon>
        <taxon>Thermococcales</taxon>
        <taxon>Thermococcaceae</taxon>
        <taxon>Thermococcus</taxon>
    </lineage>
</organism>
<dbReference type="EMBL" id="LR881183">
    <property type="protein sequence ID" value="CAD5243317.1"/>
    <property type="molecule type" value="Genomic_DNA"/>
</dbReference>
<evidence type="ECO:0000256" key="1">
    <source>
        <dbReference type="SAM" id="Phobius"/>
    </source>
</evidence>
<dbReference type="KEGG" id="tcq:TIRI35C_0163"/>
<feature type="transmembrane region" description="Helical" evidence="1">
    <location>
        <begin position="64"/>
        <end position="85"/>
    </location>
</feature>
<keyword evidence="1" id="KW-0812">Transmembrane</keyword>
<feature type="transmembrane region" description="Helical" evidence="1">
    <location>
        <begin position="150"/>
        <end position="168"/>
    </location>
</feature>
<name>A0A7G2D495_9EURY</name>
<dbReference type="AlphaFoldDB" id="A0A7G2D495"/>
<keyword evidence="1" id="KW-0472">Membrane</keyword>
<dbReference type="RefSeq" id="WP_188201388.1">
    <property type="nucleotide sequence ID" value="NZ_LR881183.1"/>
</dbReference>
<feature type="transmembrane region" description="Helical" evidence="1">
    <location>
        <begin position="91"/>
        <end position="115"/>
    </location>
</feature>
<reference evidence="2 3" key="1">
    <citation type="submission" date="2020-09" db="EMBL/GenBank/DDBJ databases">
        <authorList>
            <person name="Courtine D."/>
        </authorList>
    </citation>
    <scope>NUCLEOTIDE SEQUENCE [LARGE SCALE GENOMIC DNA]</scope>
    <source>
        <strain evidence="2 3">IRI35c</strain>
    </source>
</reference>
<dbReference type="GeneID" id="58917895"/>
<evidence type="ECO:0000313" key="2">
    <source>
        <dbReference type="EMBL" id="CAD5243317.1"/>
    </source>
</evidence>
<sequence>MMGLVAPLLAGIALKNPVFALAAVPYLLRTRGRNASLVAFYAYALALALTVKGGSIYEWDGLKTAVLASASTFLLLDEVLGGVNLGRDRLAVTALLLASAVSDLLLVPAMVGAVMYSAWSRFGRTSLYLIAWLAGSAGFLYLLRERLSDPVVQSFVIIGLGIAFLLAAERNDVEFIEVGVREEK</sequence>
<protein>
    <submittedName>
        <fullName evidence="2">Uncharacterized protein</fullName>
    </submittedName>
</protein>
<proteinExistence type="predicted"/>
<accession>A0A7G2D495</accession>
<feature type="transmembrane region" description="Helical" evidence="1">
    <location>
        <begin position="127"/>
        <end position="144"/>
    </location>
</feature>